<evidence type="ECO:0000313" key="1">
    <source>
        <dbReference type="EMBL" id="MQL95651.1"/>
    </source>
</evidence>
<dbReference type="AlphaFoldDB" id="A0A843VG74"/>
<name>A0A843VG74_COLES</name>
<sequence>MTSSCRPLKWRNRVEVSPSPFSSIPPALFSLLLRRASEGILRHLWSRILRASRAPKIIRG</sequence>
<gene>
    <name evidence="1" type="ORF">Taro_028310</name>
</gene>
<keyword evidence="2" id="KW-1185">Reference proteome</keyword>
<dbReference type="EMBL" id="NMUH01001816">
    <property type="protein sequence ID" value="MQL95651.1"/>
    <property type="molecule type" value="Genomic_DNA"/>
</dbReference>
<comment type="caution">
    <text evidence="1">The sequence shown here is derived from an EMBL/GenBank/DDBJ whole genome shotgun (WGS) entry which is preliminary data.</text>
</comment>
<protein>
    <submittedName>
        <fullName evidence="1">Uncharacterized protein</fullName>
    </submittedName>
</protein>
<proteinExistence type="predicted"/>
<reference evidence="1" key="1">
    <citation type="submission" date="2017-07" db="EMBL/GenBank/DDBJ databases">
        <title>Taro Niue Genome Assembly and Annotation.</title>
        <authorList>
            <person name="Atibalentja N."/>
            <person name="Keating K."/>
            <person name="Fields C.J."/>
        </authorList>
    </citation>
    <scope>NUCLEOTIDE SEQUENCE</scope>
    <source>
        <strain evidence="1">Niue_2</strain>
        <tissue evidence="1">Leaf</tissue>
    </source>
</reference>
<dbReference type="Proteomes" id="UP000652761">
    <property type="component" value="Unassembled WGS sequence"/>
</dbReference>
<evidence type="ECO:0000313" key="2">
    <source>
        <dbReference type="Proteomes" id="UP000652761"/>
    </source>
</evidence>
<accession>A0A843VG74</accession>
<organism evidence="1 2">
    <name type="scientific">Colocasia esculenta</name>
    <name type="common">Wild taro</name>
    <name type="synonym">Arum esculentum</name>
    <dbReference type="NCBI Taxonomy" id="4460"/>
    <lineage>
        <taxon>Eukaryota</taxon>
        <taxon>Viridiplantae</taxon>
        <taxon>Streptophyta</taxon>
        <taxon>Embryophyta</taxon>
        <taxon>Tracheophyta</taxon>
        <taxon>Spermatophyta</taxon>
        <taxon>Magnoliopsida</taxon>
        <taxon>Liliopsida</taxon>
        <taxon>Araceae</taxon>
        <taxon>Aroideae</taxon>
        <taxon>Colocasieae</taxon>
        <taxon>Colocasia</taxon>
    </lineage>
</organism>